<protein>
    <recommendedName>
        <fullName evidence="3">Teneurin-like YD-shell domain-containing protein</fullName>
    </recommendedName>
</protein>
<dbReference type="SUPFAM" id="SSF51294">
    <property type="entry name" value="Hedgehog/intein (Hint) domain"/>
    <property type="match status" value="1"/>
</dbReference>
<dbReference type="InterPro" id="IPR031325">
    <property type="entry name" value="RHS_repeat"/>
</dbReference>
<dbReference type="NCBIfam" id="TIGR01643">
    <property type="entry name" value="YD_repeat_2x"/>
    <property type="match status" value="1"/>
</dbReference>
<evidence type="ECO:0000313" key="4">
    <source>
        <dbReference type="EMBL" id="MDA1358780.1"/>
    </source>
</evidence>
<dbReference type="PANTHER" id="PTHR32305:SF17">
    <property type="entry name" value="TRNA NUCLEASE WAPA"/>
    <property type="match status" value="1"/>
</dbReference>
<organism evidence="4 5">
    <name type="scientific">Glycomyces luteolus</name>
    <dbReference type="NCBI Taxonomy" id="2670330"/>
    <lineage>
        <taxon>Bacteria</taxon>
        <taxon>Bacillati</taxon>
        <taxon>Actinomycetota</taxon>
        <taxon>Actinomycetes</taxon>
        <taxon>Glycomycetales</taxon>
        <taxon>Glycomycetaceae</taxon>
        <taxon>Glycomyces</taxon>
    </lineage>
</organism>
<dbReference type="InterPro" id="IPR006530">
    <property type="entry name" value="YD"/>
</dbReference>
<dbReference type="Pfam" id="PF25023">
    <property type="entry name" value="TEN_YD-shell"/>
    <property type="match status" value="1"/>
</dbReference>
<sequence length="2146" mass="230937">MTRRLPITPDPTLLRSPYVHTSPRHRIRLLLAMTAAAVVTMAGLTTGPAWAADFQRGAQTFASNPVSSVGAAESAFDDNAADWAGGTTETGEGAGQWTATDLSSAGSWSQGGSSGAYSYSYAMRVPPAAGPTPSLALSYSSAAHDGLTSGTNNQASWIGDGWGYSPGFIERSYSGCASELEQDGNNGTDQTGDLCWDGGSPSVTMALGGINTALVLDDDSGVWHAAGDANWHIEKLGTPASATAATSERWKVTGTDGTQYFFAADPATTGSRWTVPVFGNHSGEACYKSGDFKGSRCTQAYRWMLDKVVDLNGNMTRYVYGTETGYYSPAADSTKDAVAFTRSGWLKRIEYGLRSDDPAVSATGRVQLVAGDRCLSDCYDTSGDPKESKWADTPWELNCKAGTGCEQYAPVFFSTKRLTEVQAEVWNTGAGVFDTVDTWKLTHEFKDYGDKSQVVMWLAAIRHTGHVGDGEQSTPAVEFGGTFMPNRVEDGSADPMIQRPRLTSIKNETGGVTTVNYSAPDCGVGDLPTVGESNTQRCYPAKWVPEGTYNAVDAYFHKYVVTSVAETDTTAGADTAWTFYEYSTSGGGTNVLWAWNDSEFTPDDLRTYNQWRGYTQVTTLVGDPADPEPQLRTASRYYRGMDGEPLPGGTERDVTLTSTRGDTVADHEALAGQAWEQITYDNTTVVGSTITRYWTKNTAIRAYDGGELKAWMTGPNQTMARTKLSDTSWQTVRADTTYDARGRVETLSNHGDISTSGDEMCTTTEYVDNTDKWILKAPSRIETVAVTCDQPVSRPDDVLSDVRAYYDGHDFGAVPTYARMTKSETIDGWDAGPKYATLAESTYDSLGREKTATDALGDVTTTAYTPTGAGPVTAVSTTNPLGHIDAVTISPAWGSVTSATSAAGRKTTLTYDALGRATAVWYPGQDAPTEVPNLKFSYTVSDTAPSTTTTETMIWDQSYLTEIKIFDALMRPRQTQAETYGGRLINQSEYNSYGQVVYSSGANFNNDSGPTGDLVRISRSNDVARTEYVYDTAGRVTAEVFVVKDEEQWRTTTAYGGNDDYWQTTVTPPEGASASGTLTDARGLVVEALQYHGNTPAGEPDRTHYTYTPAGLLESVTDPAGQQWSFGYDLRGRQITADDPDTGHTSMTYDDAGQLVTTTANAGTSAETTLSYEYDALGRKTAKWEGAVDGDKLLSEWTYDTASAYGKGALHKSINYVDNQAWTTEYRRYDITGQPTQVLTTLPSAAGSLAGSYYEAFTYHPDGSMKTSVASATAGLTSETMTYGYDAMGQPSRVAGNSSTFGAAQIYVDEALYSPYGQLLQLRLGDPADVGGTSGQAWQTWIYEEGTGRLAEFYFDKDTAGEFDGTNYGIAALSYEYDQAGKITSITDQPVHNADALQPETQCFQYDYLNRLTEAWAQSGADACATTPTEEAVGGPGAYWSSYQYDLSGNRTAETRSTVAGRFTDTYTYETDSHALTSIATTENGADRTNYTYNETGYATSISRAGDLSTLEWNSSGRLKAVKNGEKTTSFYDDAEGNRLARKDPDGSITAWVAGYELHYDATANTKQATRYYTHGGNVIAQRVGIGDILFVAGDHHGTGQWIVNGGTLTATVRRFDPFGNERGLTQGTWPDDRGFIGGIDNTTTGLTTLGAREYDPTTGRFVSVDPIADYANPQQLNGYAYSNNNPVNLSDPSGLCATGPSVDPDTWQGPCAGTGPSTGGSEPSGGPASDPVAVAVSDGDTIWGEQYDGDEGGCVYVLQGAVGVPCDMWEGDLQDLVNEVEEYLYEIGENPDQYTETFDPTQIAWATTDLCHGGSDFNSMVADNCQMEYLETLDDQRMMLDQAWATDAAERNPMAGALIADLSGGILQAGSASFTAPWMKGTIGLRSYFRNSCKSFEAGTLVVMADGTAKPIEEILPGEQVRSIDLESGEATSATVSDTFTTPEQLRNIVNLGFDHDGDGEAESDISSTAGHAFWAIDSSDTSRLLSSGTWMLASELSAGSLIKSVSSGWVQTVEVGQSIESVATHNLAVPNTHNYLVRVGGSDVLTHNCSADSIRSAFGKLAKGDSKYTRLVDSEDEMRAFFDKYVCTCNGAVKNATYKDGTIQEWLLTDGTVVKWKDWSGSGGVTIEFQYGGTGRWRKVHLAP</sequence>
<keyword evidence="1" id="KW-0677">Repeat</keyword>
<dbReference type="InterPro" id="IPR036844">
    <property type="entry name" value="Hint_dom_sf"/>
</dbReference>
<dbReference type="InterPro" id="IPR022385">
    <property type="entry name" value="Rhs_assc_core"/>
</dbReference>
<dbReference type="PROSITE" id="PS50818">
    <property type="entry name" value="INTEIN_C_TER"/>
    <property type="match status" value="1"/>
</dbReference>
<dbReference type="InterPro" id="IPR030934">
    <property type="entry name" value="Intein_C"/>
</dbReference>
<keyword evidence="5" id="KW-1185">Reference proteome</keyword>
<dbReference type="RefSeq" id="WP_270108595.1">
    <property type="nucleotide sequence ID" value="NZ_JAPZVP010000003.1"/>
</dbReference>
<comment type="caution">
    <text evidence="4">The sequence shown here is derived from an EMBL/GenBank/DDBJ whole genome shotgun (WGS) entry which is preliminary data.</text>
</comment>
<gene>
    <name evidence="4" type="ORF">O1R50_04050</name>
</gene>
<dbReference type="Gene3D" id="2.170.16.10">
    <property type="entry name" value="Hedgehog/Intein (Hint) domain"/>
    <property type="match status" value="1"/>
</dbReference>
<evidence type="ECO:0000256" key="1">
    <source>
        <dbReference type="ARBA" id="ARBA00022737"/>
    </source>
</evidence>
<dbReference type="EMBL" id="JAPZVP010000003">
    <property type="protein sequence ID" value="MDA1358780.1"/>
    <property type="molecule type" value="Genomic_DNA"/>
</dbReference>
<accession>A0A9X3T2G8</accession>
<dbReference type="Pfam" id="PF05593">
    <property type="entry name" value="RHS_repeat"/>
    <property type="match status" value="1"/>
</dbReference>
<name>A0A9X3T2G8_9ACTN</name>
<evidence type="ECO:0000256" key="2">
    <source>
        <dbReference type="SAM" id="MobiDB-lite"/>
    </source>
</evidence>
<feature type="region of interest" description="Disordered" evidence="2">
    <location>
        <begin position="1700"/>
        <end position="1731"/>
    </location>
</feature>
<proteinExistence type="predicted"/>
<dbReference type="NCBIfam" id="TIGR03696">
    <property type="entry name" value="Rhs_assc_core"/>
    <property type="match status" value="1"/>
</dbReference>
<dbReference type="InterPro" id="IPR050708">
    <property type="entry name" value="T6SS_VgrG/RHS"/>
</dbReference>
<dbReference type="Gene3D" id="2.180.10.10">
    <property type="entry name" value="RHS repeat-associated core"/>
    <property type="match status" value="2"/>
</dbReference>
<dbReference type="PANTHER" id="PTHR32305">
    <property type="match status" value="1"/>
</dbReference>
<reference evidence="4" key="1">
    <citation type="submission" date="2022-12" db="EMBL/GenBank/DDBJ databases">
        <title>Gycomyces niveus sp.nov.,a novel actinomycete isolated from soil in Shouguan.</title>
        <authorList>
            <person name="Yang X."/>
        </authorList>
    </citation>
    <scope>NUCLEOTIDE SEQUENCE</scope>
    <source>
        <strain evidence="4">NEAU-A15</strain>
    </source>
</reference>
<dbReference type="InterPro" id="IPR056823">
    <property type="entry name" value="TEN-like_YD-shell"/>
</dbReference>
<feature type="compositionally biased region" description="Low complexity" evidence="2">
    <location>
        <begin position="1714"/>
        <end position="1731"/>
    </location>
</feature>
<evidence type="ECO:0000313" key="5">
    <source>
        <dbReference type="Proteomes" id="UP001146067"/>
    </source>
</evidence>
<feature type="domain" description="Teneurin-like YD-shell" evidence="3">
    <location>
        <begin position="1442"/>
        <end position="1688"/>
    </location>
</feature>
<evidence type="ECO:0000259" key="3">
    <source>
        <dbReference type="Pfam" id="PF25023"/>
    </source>
</evidence>
<dbReference type="Proteomes" id="UP001146067">
    <property type="component" value="Unassembled WGS sequence"/>
</dbReference>